<dbReference type="Pfam" id="PF25870">
    <property type="entry name" value="WHD_UFL1_5th"/>
    <property type="match status" value="1"/>
</dbReference>
<dbReference type="GO" id="GO:0061666">
    <property type="term" value="F:UFM1 ligase activity"/>
    <property type="evidence" value="ECO:0007669"/>
    <property type="project" value="InterPro"/>
</dbReference>
<feature type="coiled-coil region" evidence="4">
    <location>
        <begin position="544"/>
        <end position="573"/>
    </location>
</feature>
<feature type="region of interest" description="Disordered" evidence="5">
    <location>
        <begin position="409"/>
        <end position="499"/>
    </location>
</feature>
<dbReference type="InterPro" id="IPR056580">
    <property type="entry name" value="Ufl1_dom"/>
</dbReference>
<feature type="compositionally biased region" description="Basic residues" evidence="5">
    <location>
        <begin position="450"/>
        <end position="459"/>
    </location>
</feature>
<evidence type="ECO:0000256" key="4">
    <source>
        <dbReference type="SAM" id="Coils"/>
    </source>
</evidence>
<evidence type="ECO:0000259" key="8">
    <source>
        <dbReference type="Pfam" id="PF25041"/>
    </source>
</evidence>
<keyword evidence="10" id="KW-1185">Reference proteome</keyword>
<dbReference type="Pfam" id="PF25041">
    <property type="entry name" value="UFL1_C"/>
    <property type="match status" value="1"/>
</dbReference>
<dbReference type="Pfam" id="PF23659">
    <property type="entry name" value="UFL1"/>
    <property type="match status" value="1"/>
</dbReference>
<evidence type="ECO:0000256" key="2">
    <source>
        <dbReference type="ARBA" id="ARBA00022679"/>
    </source>
</evidence>
<dbReference type="PANTHER" id="PTHR31057:SF0">
    <property type="entry name" value="E3 UFM1-PROTEIN LIGASE 1"/>
    <property type="match status" value="1"/>
</dbReference>
<keyword evidence="2" id="KW-0808">Transferase</keyword>
<dbReference type="GO" id="GO:0032434">
    <property type="term" value="P:regulation of proteasomal ubiquitin-dependent protein catabolic process"/>
    <property type="evidence" value="ECO:0007669"/>
    <property type="project" value="TreeGrafter"/>
</dbReference>
<dbReference type="GO" id="GO:1990592">
    <property type="term" value="P:protein K69-linked ufmylation"/>
    <property type="evidence" value="ECO:0007669"/>
    <property type="project" value="TreeGrafter"/>
</dbReference>
<sequence>MEELEILRKKLYSIQKQDNSQKLSERNCIEIIVKMIDLKMIDIIHSLDGKEYITPKQLENEIKDEILKCGGRVVVCDLQSILSVDIIHIEDSLEKLRKRDKSIQIYQGEIMTRYYLDSILQEIQEQLQEVGKLHINDLSNRFSIGIDFLIDLIEKNLKKFNNNNNSNNNNSNNGNNVFLKNIIFDNQEVLYTQSHIDRHYHKVIGLFSSITQPCVINHIIRQHQNHYQLNERLVRQQLQDLISNKRINGFIQGKASNAEFIPTIFSQSRSKWIDSFYHQNQFITFDSISKLQINDPQSFLKNTFNDGLLLHSCFIHKSLIDKIDDNITEIIENSNWLDIIPLLPPLTNKDISMIVENCPNMKTNNAILLGDSFIISKSFVDRCFTLLQKTIQERMEKQQLVLENIASSNIKKQSQQQQQQKSDSIETVTQPLKNKEGLNNSDDDEDNKKSSKGKNKKSKQPSQNLNDSDDEKKSTKKNKNKKHKDFDGDSDDDDHYSKIGKKENNNIKKIDHLKEINQLLTKWYENMEEELVQSLSQYLRPLVNQAWESMVKEAKEKLENEAQKQRKQQLQQLNGHFFSLYNSFLLFKKGLLSLGDPKSLDEEKTITALEKHLLKTVCTNITNLLIEINASYHMLDKTTFETTSERTLMLSQFPPQLSKNFEKLIQSLNKSTLNDFIDSLDKICSQSQIKLKSLDKKLEKQLLSENQNELEEQFLNEIDIGNQFQIIVNLMYIRYKNNYIFSPPRLIGKLVSSLVIDSSIDKEITARLTKLHQEIVSLITNNKSNELCDNDNTELNDNIKFFKDLILN</sequence>
<evidence type="ECO:0000259" key="7">
    <source>
        <dbReference type="Pfam" id="PF23659"/>
    </source>
</evidence>
<dbReference type="Pfam" id="PF09743">
    <property type="entry name" value="E3_UFM1_ligase"/>
    <property type="match status" value="1"/>
</dbReference>
<comment type="similarity">
    <text evidence="1">Belongs to the UFL1 family.</text>
</comment>
<evidence type="ECO:0000256" key="1">
    <source>
        <dbReference type="ARBA" id="ARBA00010789"/>
    </source>
</evidence>
<reference evidence="9 10" key="1">
    <citation type="submission" date="2023-11" db="EMBL/GenBank/DDBJ databases">
        <title>Dfirmibasis_genome.</title>
        <authorList>
            <person name="Edelbroek B."/>
            <person name="Kjellin J."/>
            <person name="Jerlstrom-Hultqvist J."/>
            <person name="Soderbom F."/>
        </authorList>
    </citation>
    <scope>NUCLEOTIDE SEQUENCE [LARGE SCALE GENOMIC DNA]</scope>
    <source>
        <strain evidence="9 10">TNS-C-14</strain>
    </source>
</reference>
<evidence type="ECO:0000256" key="3">
    <source>
        <dbReference type="ARBA" id="ARBA00022786"/>
    </source>
</evidence>
<evidence type="ECO:0000313" key="10">
    <source>
        <dbReference type="Proteomes" id="UP001344447"/>
    </source>
</evidence>
<name>A0AAN7U794_9MYCE</name>
<dbReference type="PANTHER" id="PTHR31057">
    <property type="entry name" value="E3 UFM1-PROTEIN LIGASE 1"/>
    <property type="match status" value="1"/>
</dbReference>
<keyword evidence="4" id="KW-0175">Coiled coil</keyword>
<gene>
    <name evidence="9" type="ORF">RB653_001370</name>
</gene>
<dbReference type="InterPro" id="IPR018611">
    <property type="entry name" value="Ufl1"/>
</dbReference>
<dbReference type="AlphaFoldDB" id="A0AAN7U794"/>
<evidence type="ECO:0000313" key="9">
    <source>
        <dbReference type="EMBL" id="KAK5581338.1"/>
    </source>
</evidence>
<feature type="compositionally biased region" description="Low complexity" evidence="5">
    <location>
        <begin position="411"/>
        <end position="422"/>
    </location>
</feature>
<dbReference type="Proteomes" id="UP001344447">
    <property type="component" value="Unassembled WGS sequence"/>
</dbReference>
<feature type="compositionally biased region" description="Basic residues" evidence="5">
    <location>
        <begin position="474"/>
        <end position="483"/>
    </location>
</feature>
<dbReference type="InterPro" id="IPR056761">
    <property type="entry name" value="Ufl1-like_C"/>
</dbReference>
<feature type="domain" description="E3 UFM1-protein ligase 1-like" evidence="7">
    <location>
        <begin position="571"/>
        <end position="693"/>
    </location>
</feature>
<organism evidence="9 10">
    <name type="scientific">Dictyostelium firmibasis</name>
    <dbReference type="NCBI Taxonomy" id="79012"/>
    <lineage>
        <taxon>Eukaryota</taxon>
        <taxon>Amoebozoa</taxon>
        <taxon>Evosea</taxon>
        <taxon>Eumycetozoa</taxon>
        <taxon>Dictyostelia</taxon>
        <taxon>Dictyosteliales</taxon>
        <taxon>Dictyosteliaceae</taxon>
        <taxon>Dictyostelium</taxon>
    </lineage>
</organism>
<evidence type="ECO:0000256" key="5">
    <source>
        <dbReference type="SAM" id="MobiDB-lite"/>
    </source>
</evidence>
<dbReference type="GO" id="GO:0005789">
    <property type="term" value="C:endoplasmic reticulum membrane"/>
    <property type="evidence" value="ECO:0007669"/>
    <property type="project" value="TreeGrafter"/>
</dbReference>
<dbReference type="EMBL" id="JAVFKY010000002">
    <property type="protein sequence ID" value="KAK5581338.1"/>
    <property type="molecule type" value="Genomic_DNA"/>
</dbReference>
<protein>
    <recommendedName>
        <fullName evidence="11">E3 UFM1-protein ligase 1 homolog</fullName>
    </recommendedName>
</protein>
<proteinExistence type="inferred from homology"/>
<feature type="domain" description="E3 UFM1-protein ligase 1-like N-terminal" evidence="6">
    <location>
        <begin position="3"/>
        <end position="300"/>
    </location>
</feature>
<dbReference type="InterPro" id="IPR056579">
    <property type="entry name" value="Ufl1_N"/>
</dbReference>
<evidence type="ECO:0000259" key="6">
    <source>
        <dbReference type="Pfam" id="PF09743"/>
    </source>
</evidence>
<dbReference type="GO" id="GO:0034976">
    <property type="term" value="P:response to endoplasmic reticulum stress"/>
    <property type="evidence" value="ECO:0007669"/>
    <property type="project" value="TreeGrafter"/>
</dbReference>
<feature type="domain" description="E3 UFM1-protein ligase-like C-terminal" evidence="8">
    <location>
        <begin position="699"/>
        <end position="792"/>
    </location>
</feature>
<keyword evidence="3" id="KW-0833">Ubl conjugation pathway</keyword>
<accession>A0AAN7U794</accession>
<evidence type="ECO:0008006" key="11">
    <source>
        <dbReference type="Google" id="ProtNLM"/>
    </source>
</evidence>
<comment type="caution">
    <text evidence="9">The sequence shown here is derived from an EMBL/GenBank/DDBJ whole genome shotgun (WGS) entry which is preliminary data.</text>
</comment>